<evidence type="ECO:0000259" key="1">
    <source>
        <dbReference type="Pfam" id="PF20008"/>
    </source>
</evidence>
<comment type="caution">
    <text evidence="2">The sequence shown here is derived from an EMBL/GenBank/DDBJ whole genome shotgun (WGS) entry which is preliminary data.</text>
</comment>
<dbReference type="PATRIC" id="fig|294.162.peg.1581"/>
<feature type="domain" description="DUF6429" evidence="1">
    <location>
        <begin position="5"/>
        <end position="73"/>
    </location>
</feature>
<dbReference type="Proteomes" id="UP000050349">
    <property type="component" value="Unassembled WGS sequence"/>
</dbReference>
<proteinExistence type="predicted"/>
<protein>
    <submittedName>
        <fullName evidence="2">Putative preprotein translocase subunit SecA</fullName>
    </submittedName>
</protein>
<accession>A0A0P8X429</accession>
<dbReference type="AlphaFoldDB" id="A0A0P8X429"/>
<organism evidence="2 3">
    <name type="scientific">Pseudomonas fluorescens</name>
    <dbReference type="NCBI Taxonomy" id="294"/>
    <lineage>
        <taxon>Bacteria</taxon>
        <taxon>Pseudomonadati</taxon>
        <taxon>Pseudomonadota</taxon>
        <taxon>Gammaproteobacteria</taxon>
        <taxon>Pseudomonadales</taxon>
        <taxon>Pseudomonadaceae</taxon>
        <taxon>Pseudomonas</taxon>
    </lineage>
</organism>
<gene>
    <name evidence="2" type="ORF">AN403_4738</name>
</gene>
<dbReference type="OrthoDB" id="8912983at2"/>
<reference evidence="2 3" key="1">
    <citation type="submission" date="2015-09" db="EMBL/GenBank/DDBJ databases">
        <authorList>
            <person name="Jackson K.R."/>
            <person name="Lunt B.L."/>
            <person name="Fisher J.N.B."/>
            <person name="Gardner A.V."/>
            <person name="Bailey M.E."/>
            <person name="Deus L.M."/>
            <person name="Earl A.S."/>
            <person name="Gibby P.D."/>
            <person name="Hartmann K.A."/>
            <person name="Liu J.E."/>
            <person name="Manci A.M."/>
            <person name="Nielsen D.A."/>
            <person name="Solomon M.B."/>
            <person name="Breakwell D.P."/>
            <person name="Burnett S.H."/>
            <person name="Grose J.H."/>
        </authorList>
    </citation>
    <scope>NUCLEOTIDE SEQUENCE [LARGE SCALE GENOMIC DNA]</scope>
    <source>
        <strain evidence="2 3">S613</strain>
    </source>
</reference>
<dbReference type="EMBL" id="LJXB01000065">
    <property type="protein sequence ID" value="KPU60775.1"/>
    <property type="molecule type" value="Genomic_DNA"/>
</dbReference>
<evidence type="ECO:0000313" key="3">
    <source>
        <dbReference type="Proteomes" id="UP000050349"/>
    </source>
</evidence>
<dbReference type="RefSeq" id="WP_057396866.1">
    <property type="nucleotide sequence ID" value="NZ_LJXB01000065.1"/>
</dbReference>
<dbReference type="InterPro" id="IPR045489">
    <property type="entry name" value="DUF6429"/>
</dbReference>
<sequence>MEYDDKLIEDAVLALLATFSFDNGNAWKGFDFETMNRLHEQGFISNPVNKNKSIWLTAEGLERGRQIADRLFGVRTQVEHVSDSNA</sequence>
<evidence type="ECO:0000313" key="2">
    <source>
        <dbReference type="EMBL" id="KPU60775.1"/>
    </source>
</evidence>
<name>A0A0P8X429_PSEFL</name>
<dbReference type="Pfam" id="PF20008">
    <property type="entry name" value="DUF6429"/>
    <property type="match status" value="1"/>
</dbReference>